<evidence type="ECO:0000256" key="1">
    <source>
        <dbReference type="ARBA" id="ARBA00022723"/>
    </source>
</evidence>
<keyword evidence="2" id="KW-0677">Repeat</keyword>
<evidence type="ECO:0000256" key="3">
    <source>
        <dbReference type="ARBA" id="ARBA00022771"/>
    </source>
</evidence>
<feature type="domain" description="C2H2-type" evidence="6">
    <location>
        <begin position="136"/>
        <end position="161"/>
    </location>
</feature>
<feature type="domain" description="C2H2-type" evidence="6">
    <location>
        <begin position="108"/>
        <end position="135"/>
    </location>
</feature>
<dbReference type="STRING" id="121845.A0A3Q0JJU2"/>
<evidence type="ECO:0000313" key="7">
    <source>
        <dbReference type="Proteomes" id="UP000079169"/>
    </source>
</evidence>
<dbReference type="InterPro" id="IPR036236">
    <property type="entry name" value="Znf_C2H2_sf"/>
</dbReference>
<evidence type="ECO:0000313" key="8">
    <source>
        <dbReference type="RefSeq" id="XP_026688632.1"/>
    </source>
</evidence>
<organism evidence="7 8">
    <name type="scientific">Diaphorina citri</name>
    <name type="common">Asian citrus psyllid</name>
    <dbReference type="NCBI Taxonomy" id="121845"/>
    <lineage>
        <taxon>Eukaryota</taxon>
        <taxon>Metazoa</taxon>
        <taxon>Ecdysozoa</taxon>
        <taxon>Arthropoda</taxon>
        <taxon>Hexapoda</taxon>
        <taxon>Insecta</taxon>
        <taxon>Pterygota</taxon>
        <taxon>Neoptera</taxon>
        <taxon>Paraneoptera</taxon>
        <taxon>Hemiptera</taxon>
        <taxon>Sternorrhyncha</taxon>
        <taxon>Psylloidea</taxon>
        <taxon>Psyllidae</taxon>
        <taxon>Diaphorininae</taxon>
        <taxon>Diaphorina</taxon>
    </lineage>
</organism>
<dbReference type="PANTHER" id="PTHR24379:SF121">
    <property type="entry name" value="C2H2-TYPE DOMAIN-CONTAINING PROTEIN"/>
    <property type="match status" value="1"/>
</dbReference>
<dbReference type="Gene3D" id="3.30.160.60">
    <property type="entry name" value="Classic Zinc Finger"/>
    <property type="match status" value="4"/>
</dbReference>
<proteinExistence type="predicted"/>
<dbReference type="FunFam" id="3.30.160.60:FF:002343">
    <property type="entry name" value="Zinc finger protein 33A"/>
    <property type="match status" value="2"/>
</dbReference>
<dbReference type="InterPro" id="IPR013087">
    <property type="entry name" value="Znf_C2H2_type"/>
</dbReference>
<dbReference type="Pfam" id="PF13894">
    <property type="entry name" value="zf-C2H2_4"/>
    <property type="match status" value="1"/>
</dbReference>
<dbReference type="GO" id="GO:0008270">
    <property type="term" value="F:zinc ion binding"/>
    <property type="evidence" value="ECO:0007669"/>
    <property type="project" value="UniProtKB-KW"/>
</dbReference>
<name>A0A3Q0JJU2_DIACI</name>
<protein>
    <submittedName>
        <fullName evidence="8">Zinc finger protein 317-like</fullName>
    </submittedName>
</protein>
<sequence>MPRPNAFRNKFVCFQCTYSTYSSTHLKDHVRTHTGEKPYKCDFCTREFITGTHLRKHLKSAHNQYNFVLESLSCRYCGNVLPPDVLEIATHCQVCHYMPRPDLFRNKYVCYQCTYKTYSRSHIVDHIRIHTGDKPYKCQQCGYLSSTGSNLKKHIKYVHRS</sequence>
<accession>A0A3Q0JJU2</accession>
<dbReference type="GO" id="GO:0006355">
    <property type="term" value="P:regulation of DNA-templated transcription"/>
    <property type="evidence" value="ECO:0007669"/>
    <property type="project" value="UniProtKB-ARBA"/>
</dbReference>
<evidence type="ECO:0000256" key="5">
    <source>
        <dbReference type="PROSITE-ProRule" id="PRU00042"/>
    </source>
</evidence>
<keyword evidence="4" id="KW-0862">Zinc</keyword>
<evidence type="ECO:0000256" key="4">
    <source>
        <dbReference type="ARBA" id="ARBA00022833"/>
    </source>
</evidence>
<dbReference type="SMART" id="SM00355">
    <property type="entry name" value="ZnF_C2H2"/>
    <property type="match status" value="5"/>
</dbReference>
<dbReference type="RefSeq" id="XP_026688632.1">
    <property type="nucleotide sequence ID" value="XM_026832831.1"/>
</dbReference>
<dbReference type="SUPFAM" id="SSF57667">
    <property type="entry name" value="beta-beta-alpha zinc fingers"/>
    <property type="match status" value="2"/>
</dbReference>
<feature type="domain" description="C2H2-type" evidence="6">
    <location>
        <begin position="39"/>
        <end position="67"/>
    </location>
</feature>
<keyword evidence="3 5" id="KW-0863">Zinc-finger</keyword>
<dbReference type="PaxDb" id="121845-A0A3Q0JJU2"/>
<keyword evidence="7" id="KW-1185">Reference proteome</keyword>
<evidence type="ECO:0000259" key="6">
    <source>
        <dbReference type="PROSITE" id="PS50157"/>
    </source>
</evidence>
<dbReference type="PROSITE" id="PS50157">
    <property type="entry name" value="ZINC_FINGER_C2H2_2"/>
    <property type="match status" value="4"/>
</dbReference>
<reference evidence="8" key="1">
    <citation type="submission" date="2025-08" db="UniProtKB">
        <authorList>
            <consortium name="RefSeq"/>
        </authorList>
    </citation>
    <scope>IDENTIFICATION</scope>
</reference>
<dbReference type="PANTHER" id="PTHR24379">
    <property type="entry name" value="KRAB AND ZINC FINGER DOMAIN-CONTAINING"/>
    <property type="match status" value="1"/>
</dbReference>
<dbReference type="GeneID" id="113473057"/>
<dbReference type="KEGG" id="dci:113473057"/>
<dbReference type="PROSITE" id="PS00028">
    <property type="entry name" value="ZINC_FINGER_C2H2_1"/>
    <property type="match status" value="1"/>
</dbReference>
<keyword evidence="1" id="KW-0479">Metal-binding</keyword>
<dbReference type="AlphaFoldDB" id="A0A3Q0JJU2"/>
<evidence type="ECO:0000256" key="2">
    <source>
        <dbReference type="ARBA" id="ARBA00022737"/>
    </source>
</evidence>
<dbReference type="Proteomes" id="UP000079169">
    <property type="component" value="Unplaced"/>
</dbReference>
<feature type="domain" description="C2H2-type" evidence="6">
    <location>
        <begin position="11"/>
        <end position="38"/>
    </location>
</feature>
<gene>
    <name evidence="8" type="primary">LOC113473057</name>
</gene>
<dbReference type="Pfam" id="PF13909">
    <property type="entry name" value="zf-H2C2_5"/>
    <property type="match status" value="1"/>
</dbReference>